<evidence type="ECO:0000259" key="1">
    <source>
        <dbReference type="Pfam" id="PF07045"/>
    </source>
</evidence>
<accession>A0A644TNH6</accession>
<dbReference type="PANTHER" id="PTHR41521:SF4">
    <property type="entry name" value="BLR0684 PROTEIN"/>
    <property type="match status" value="1"/>
</dbReference>
<reference evidence="2" key="1">
    <citation type="submission" date="2019-08" db="EMBL/GenBank/DDBJ databases">
        <authorList>
            <person name="Kucharzyk K."/>
            <person name="Murdoch R.W."/>
            <person name="Higgins S."/>
            <person name="Loffler F."/>
        </authorList>
    </citation>
    <scope>NUCLEOTIDE SEQUENCE</scope>
</reference>
<dbReference type="InterPro" id="IPR010753">
    <property type="entry name" value="DUF1330"/>
</dbReference>
<dbReference type="Gene3D" id="3.30.70.100">
    <property type="match status" value="1"/>
</dbReference>
<sequence length="93" mass="10629">MAVYVVGQINIIDLEKWLEYKKQVVNTLEPFGGKVLFRGSLTDSFVGETPYPEIVAIEFESPKLAKDWFKSEAYQAIVETRQKGANIILNLYE</sequence>
<comment type="caution">
    <text evidence="2">The sequence shown here is derived from an EMBL/GenBank/DDBJ whole genome shotgun (WGS) entry which is preliminary data.</text>
</comment>
<name>A0A644TNH6_9ZZZZ</name>
<proteinExistence type="predicted"/>
<dbReference type="SUPFAM" id="SSF54909">
    <property type="entry name" value="Dimeric alpha+beta barrel"/>
    <property type="match status" value="1"/>
</dbReference>
<organism evidence="2">
    <name type="scientific">bioreactor metagenome</name>
    <dbReference type="NCBI Taxonomy" id="1076179"/>
    <lineage>
        <taxon>unclassified sequences</taxon>
        <taxon>metagenomes</taxon>
        <taxon>ecological metagenomes</taxon>
    </lineage>
</organism>
<dbReference type="InterPro" id="IPR011008">
    <property type="entry name" value="Dimeric_a/b-barrel"/>
</dbReference>
<protein>
    <recommendedName>
        <fullName evidence="1">DUF1330 domain-containing protein</fullName>
    </recommendedName>
</protein>
<evidence type="ECO:0000313" key="2">
    <source>
        <dbReference type="EMBL" id="MPL68490.1"/>
    </source>
</evidence>
<dbReference type="EMBL" id="VSSQ01000042">
    <property type="protein sequence ID" value="MPL68490.1"/>
    <property type="molecule type" value="Genomic_DNA"/>
</dbReference>
<dbReference type="PANTHER" id="PTHR41521">
    <property type="match status" value="1"/>
</dbReference>
<dbReference type="Pfam" id="PF07045">
    <property type="entry name" value="DUF1330"/>
    <property type="match status" value="1"/>
</dbReference>
<feature type="domain" description="DUF1330" evidence="1">
    <location>
        <begin position="3"/>
        <end position="87"/>
    </location>
</feature>
<dbReference type="AlphaFoldDB" id="A0A644TNH6"/>
<gene>
    <name evidence="2" type="ORF">SDC9_14218</name>
</gene>